<dbReference type="EC" id="2.7.13.3" evidence="2"/>
<dbReference type="GO" id="GO:0005524">
    <property type="term" value="F:ATP binding"/>
    <property type="evidence" value="ECO:0007669"/>
    <property type="project" value="UniProtKB-KW"/>
</dbReference>
<protein>
    <recommendedName>
        <fullName evidence="2">histidine kinase</fullName>
        <ecNumber evidence="2">2.7.13.3</ecNumber>
    </recommendedName>
</protein>
<evidence type="ECO:0000313" key="10">
    <source>
        <dbReference type="Proteomes" id="UP001303902"/>
    </source>
</evidence>
<keyword evidence="6 9" id="KW-0067">ATP-binding</keyword>
<evidence type="ECO:0000256" key="3">
    <source>
        <dbReference type="ARBA" id="ARBA00022679"/>
    </source>
</evidence>
<sequence>MFERLYTDSTGSANGNGRALGLGLGLAIVRGIIHAHQGKITVESEFGKGMTFSISLPVMPKTGHFK</sequence>
<evidence type="ECO:0000256" key="1">
    <source>
        <dbReference type="ARBA" id="ARBA00000085"/>
    </source>
</evidence>
<evidence type="ECO:0000256" key="2">
    <source>
        <dbReference type="ARBA" id="ARBA00012438"/>
    </source>
</evidence>
<dbReference type="InterPro" id="IPR004358">
    <property type="entry name" value="Sig_transdc_His_kin-like_C"/>
</dbReference>
<feature type="domain" description="Histidine kinase" evidence="8">
    <location>
        <begin position="1"/>
        <end position="60"/>
    </location>
</feature>
<evidence type="ECO:0000259" key="8">
    <source>
        <dbReference type="PROSITE" id="PS50109"/>
    </source>
</evidence>
<evidence type="ECO:0000256" key="6">
    <source>
        <dbReference type="ARBA" id="ARBA00022840"/>
    </source>
</evidence>
<dbReference type="PANTHER" id="PTHR43711:SF1">
    <property type="entry name" value="HISTIDINE KINASE 1"/>
    <property type="match status" value="1"/>
</dbReference>
<keyword evidence="4" id="KW-0547">Nucleotide-binding</keyword>
<dbReference type="PROSITE" id="PS50109">
    <property type="entry name" value="HIS_KIN"/>
    <property type="match status" value="1"/>
</dbReference>
<dbReference type="PRINTS" id="PR00344">
    <property type="entry name" value="BCTRLSENSOR"/>
</dbReference>
<evidence type="ECO:0000313" key="9">
    <source>
        <dbReference type="EMBL" id="WOV89104.1"/>
    </source>
</evidence>
<dbReference type="EMBL" id="CP129118">
    <property type="protein sequence ID" value="WOV89104.1"/>
    <property type="molecule type" value="Genomic_DNA"/>
</dbReference>
<dbReference type="InterPro" id="IPR050736">
    <property type="entry name" value="Sensor_HK_Regulatory"/>
</dbReference>
<dbReference type="RefSeq" id="WP_431312330.1">
    <property type="nucleotide sequence ID" value="NZ_CP129118.1"/>
</dbReference>
<keyword evidence="7" id="KW-0902">Two-component regulatory system</keyword>
<reference evidence="9 10" key="1">
    <citation type="submission" date="2023-06" db="EMBL/GenBank/DDBJ databases">
        <title>Sporosarcina sp. nov., isolated from Korean tranditional fermented seafood 'Jeotgal'.</title>
        <authorList>
            <person name="Yang A.I."/>
            <person name="Shin N.-R."/>
        </authorList>
    </citation>
    <scope>NUCLEOTIDE SEQUENCE [LARGE SCALE GENOMIC DNA]</scope>
    <source>
        <strain evidence="9 10">T2O-4</strain>
    </source>
</reference>
<dbReference type="Gene3D" id="3.30.565.10">
    <property type="entry name" value="Histidine kinase-like ATPase, C-terminal domain"/>
    <property type="match status" value="1"/>
</dbReference>
<dbReference type="Proteomes" id="UP001303902">
    <property type="component" value="Chromosome"/>
</dbReference>
<dbReference type="InterPro" id="IPR036890">
    <property type="entry name" value="HATPase_C_sf"/>
</dbReference>
<accession>A0ABZ0LBR3</accession>
<gene>
    <name evidence="9" type="ORF">QWT69_00720</name>
</gene>
<dbReference type="InterPro" id="IPR005467">
    <property type="entry name" value="His_kinase_dom"/>
</dbReference>
<proteinExistence type="predicted"/>
<keyword evidence="3" id="KW-0808">Transferase</keyword>
<keyword evidence="5" id="KW-0418">Kinase</keyword>
<dbReference type="PANTHER" id="PTHR43711">
    <property type="entry name" value="TWO-COMPONENT HISTIDINE KINASE"/>
    <property type="match status" value="1"/>
</dbReference>
<organism evidence="9 10">
    <name type="scientific">Sporosarcina oncorhynchi</name>
    <dbReference type="NCBI Taxonomy" id="3056444"/>
    <lineage>
        <taxon>Bacteria</taxon>
        <taxon>Bacillati</taxon>
        <taxon>Bacillota</taxon>
        <taxon>Bacilli</taxon>
        <taxon>Bacillales</taxon>
        <taxon>Caryophanaceae</taxon>
        <taxon>Sporosarcina</taxon>
    </lineage>
</organism>
<dbReference type="SUPFAM" id="SSF55874">
    <property type="entry name" value="ATPase domain of HSP90 chaperone/DNA topoisomerase II/histidine kinase"/>
    <property type="match status" value="1"/>
</dbReference>
<dbReference type="Pfam" id="PF02518">
    <property type="entry name" value="HATPase_c"/>
    <property type="match status" value="1"/>
</dbReference>
<name>A0ABZ0LBR3_9BACL</name>
<comment type="catalytic activity">
    <reaction evidence="1">
        <text>ATP + protein L-histidine = ADP + protein N-phospho-L-histidine.</text>
        <dbReference type="EC" id="2.7.13.3"/>
    </reaction>
</comment>
<keyword evidence="10" id="KW-1185">Reference proteome</keyword>
<evidence type="ECO:0000256" key="4">
    <source>
        <dbReference type="ARBA" id="ARBA00022741"/>
    </source>
</evidence>
<evidence type="ECO:0000256" key="7">
    <source>
        <dbReference type="ARBA" id="ARBA00023012"/>
    </source>
</evidence>
<evidence type="ECO:0000256" key="5">
    <source>
        <dbReference type="ARBA" id="ARBA00022777"/>
    </source>
</evidence>
<dbReference type="InterPro" id="IPR003594">
    <property type="entry name" value="HATPase_dom"/>
</dbReference>